<dbReference type="SMART" id="SM00028">
    <property type="entry name" value="TPR"/>
    <property type="match status" value="2"/>
</dbReference>
<dbReference type="GO" id="GO:0006518">
    <property type="term" value="P:peptide metabolic process"/>
    <property type="evidence" value="ECO:0007669"/>
    <property type="project" value="TreeGrafter"/>
</dbReference>
<dbReference type="InterPro" id="IPR019734">
    <property type="entry name" value="TPR_rpt"/>
</dbReference>
<keyword evidence="12" id="KW-1133">Transmembrane helix</keyword>
<evidence type="ECO:0000256" key="8">
    <source>
        <dbReference type="ARBA" id="ARBA00022833"/>
    </source>
</evidence>
<dbReference type="KEGG" id="ffu:CLAFUR5_08346"/>
<dbReference type="InterPro" id="IPR001567">
    <property type="entry name" value="Pept_M3A_M3B_dom"/>
</dbReference>
<evidence type="ECO:0000256" key="3">
    <source>
        <dbReference type="ARBA" id="ARBA00013194"/>
    </source>
</evidence>
<dbReference type="InterPro" id="IPR013083">
    <property type="entry name" value="Znf_RING/FYVE/PHD"/>
</dbReference>
<evidence type="ECO:0000256" key="11">
    <source>
        <dbReference type="RuleBase" id="RU003435"/>
    </source>
</evidence>
<keyword evidence="10" id="KW-0413">Isomerase</keyword>
<keyword evidence="10" id="KW-0697">Rotamase</keyword>
<evidence type="ECO:0000313" key="15">
    <source>
        <dbReference type="Proteomes" id="UP000756132"/>
    </source>
</evidence>
<keyword evidence="5 11" id="KW-0645">Protease</keyword>
<dbReference type="AlphaFoldDB" id="A0A9Q8LE03"/>
<dbReference type="Pfam" id="PF01432">
    <property type="entry name" value="Peptidase_M3"/>
    <property type="match status" value="1"/>
</dbReference>
<dbReference type="GO" id="GO:0006508">
    <property type="term" value="P:proteolysis"/>
    <property type="evidence" value="ECO:0007669"/>
    <property type="project" value="UniProtKB-KW"/>
</dbReference>
<dbReference type="GeneID" id="71988224"/>
<dbReference type="SUPFAM" id="SSF48452">
    <property type="entry name" value="TPR-like"/>
    <property type="match status" value="1"/>
</dbReference>
<gene>
    <name evidence="14" type="ORF">CLAFUR5_08346</name>
</gene>
<dbReference type="Gene3D" id="1.20.1050.40">
    <property type="entry name" value="Endopeptidase. Chain P, domain 1"/>
    <property type="match status" value="1"/>
</dbReference>
<proteinExistence type="inferred from homology"/>
<keyword evidence="15" id="KW-1185">Reference proteome</keyword>
<name>A0A9Q8LE03_PASFU</name>
<dbReference type="SMART" id="SM00504">
    <property type="entry name" value="Ubox"/>
    <property type="match status" value="1"/>
</dbReference>
<dbReference type="GO" id="GO:0003755">
    <property type="term" value="F:peptidyl-prolyl cis-trans isomerase activity"/>
    <property type="evidence" value="ECO:0007669"/>
    <property type="project" value="UniProtKB-KW"/>
</dbReference>
<evidence type="ECO:0000256" key="2">
    <source>
        <dbReference type="ARBA" id="ARBA00006040"/>
    </source>
</evidence>
<feature type="domain" description="U-box" evidence="13">
    <location>
        <begin position="216"/>
        <end position="289"/>
    </location>
</feature>
<dbReference type="GO" id="GO:0004222">
    <property type="term" value="F:metalloendopeptidase activity"/>
    <property type="evidence" value="ECO:0007669"/>
    <property type="project" value="InterPro"/>
</dbReference>
<dbReference type="PANTHER" id="PTHR11804:SF84">
    <property type="entry name" value="SACCHAROLYSIN"/>
    <property type="match status" value="1"/>
</dbReference>
<keyword evidence="4" id="KW-0963">Cytoplasm</keyword>
<dbReference type="EMBL" id="CP090165">
    <property type="protein sequence ID" value="UJO15655.1"/>
    <property type="molecule type" value="Genomic_DNA"/>
</dbReference>
<dbReference type="PANTHER" id="PTHR11804">
    <property type="entry name" value="PROTEASE M3 THIMET OLIGOPEPTIDASE-RELATED"/>
    <property type="match status" value="1"/>
</dbReference>
<dbReference type="EC" id="5.2.1.8" evidence="3"/>
<dbReference type="SUPFAM" id="SSF55486">
    <property type="entry name" value="Metalloproteases ('zincins'), catalytic domain"/>
    <property type="match status" value="1"/>
</dbReference>
<dbReference type="InterPro" id="IPR024079">
    <property type="entry name" value="MetalloPept_cat_dom_sf"/>
</dbReference>
<keyword evidence="12" id="KW-0472">Membrane</keyword>
<keyword evidence="12" id="KW-0812">Transmembrane</keyword>
<dbReference type="Gene3D" id="3.30.40.10">
    <property type="entry name" value="Zinc/RING finger domain, C3HC4 (zinc finger)"/>
    <property type="match status" value="1"/>
</dbReference>
<evidence type="ECO:0000256" key="5">
    <source>
        <dbReference type="ARBA" id="ARBA00022670"/>
    </source>
</evidence>
<evidence type="ECO:0000259" key="13">
    <source>
        <dbReference type="PROSITE" id="PS51698"/>
    </source>
</evidence>
<dbReference type="OrthoDB" id="534666at2759"/>
<accession>A0A9Q8LE03</accession>
<sequence length="1066" mass="121279">MSYLADQLKEKGNAAFRNGEYIEAEACYTQAIQKYSKNQLIFTNRANVRLKLQQWDGAVNDCLKSIEITGPNGQNHKAFYFLAQAQLALHHPHEALSSALTAYHQVLHPAPAAKISPLDLQTFSAFVLKCKKAKFAARDRERLRRQGDMRAELEETLESQKQRELDSISAQLHRGQLGNVEASERTEEVAGNYDSKIATLRSVFEAADPANHKPREIPDHLIDMITFEPMHDPVITKNGHSYERATIYEHLKRSPTDPLTRDALKVEDLRSNFGLKAACDEFWESGANKLAWPKGSRPSFLRRPFLLLFVCLVAIVALYNVLPRLRTLVAQISTPKPAFSFHQTRPLVTSTTMGANFKKPPQAPPLFTHTPESLLKDTKRILDESKALRDKIVKEVTAETATFKNVELPFAQDDNRMSLETHIIGFYQAVSTDAKVRDASTEAEKQMNDFSIEASMREDIFQLVDAVYKKQKDDKSLDAESRRLLEKDHKGYIRMGLGIPAGPDRDRFKAIKKRLSELSITFQKNLNEENGGLWLTRKELEGVPADVVEGLTKGKEGTADEGKVFLTFKYPDLFPTLKYCKNEEVRQRVFIANENKCPGNTELFKEAIVLRDEGARLLGYPNHATFRIEDKMAKTPKTVDTFLGDLRKRLAPGGLKEIEKLKELKKAETGKADKYFLWDHRFYDTLMLEKEYQLDQKLISEYFPLQTSIGGMLNIFEEIFGLQFVEVQGEHRDQISETGKGNDIVWHQDVQVFAVWDDQGEGGGFVGYLYLDLHPRDGKYGHAANFNIQPGFINENGTRRYPATALVCNFSKPTPKKPSLLKHDEVVTLFHELGHGIHDLVSRTIYSRFHGTATVRDFVEAPSQMLENWCWTPSQIKSLSKHWSYLSPEYAEAYKQEHGDKRPSENIPDDVIQSIIRTQHVNDALFNLRQLHFGIFDMTVHEPASHADVEKLDASETYNKLRKDISKIDGPEEIGQGYHWGHGQATFGHLIGGYDAGYYGYLSSQVYSADMFYSVFKKDPMNGKEGRRYRHTVLEKGGSQDEMETLEQFLGREPSTEAFYKELGLS</sequence>
<protein>
    <recommendedName>
        <fullName evidence="3">peptidylprolyl isomerase</fullName>
        <ecNumber evidence="3">5.2.1.8</ecNumber>
    </recommendedName>
</protein>
<comment type="similarity">
    <text evidence="2 11">Belongs to the peptidase M3 family.</text>
</comment>
<dbReference type="CDD" id="cd06455">
    <property type="entry name" value="M3A_TOP"/>
    <property type="match status" value="1"/>
</dbReference>
<evidence type="ECO:0000256" key="9">
    <source>
        <dbReference type="ARBA" id="ARBA00023049"/>
    </source>
</evidence>
<dbReference type="GO" id="GO:0005758">
    <property type="term" value="C:mitochondrial intermembrane space"/>
    <property type="evidence" value="ECO:0007669"/>
    <property type="project" value="TreeGrafter"/>
</dbReference>
<dbReference type="InterPro" id="IPR024077">
    <property type="entry name" value="Neurolysin/TOP_dom2"/>
</dbReference>
<evidence type="ECO:0000256" key="7">
    <source>
        <dbReference type="ARBA" id="ARBA00022801"/>
    </source>
</evidence>
<keyword evidence="7 11" id="KW-0378">Hydrolase</keyword>
<dbReference type="RefSeq" id="XP_047760021.1">
    <property type="nucleotide sequence ID" value="XM_047907494.1"/>
</dbReference>
<keyword evidence="9 11" id="KW-0482">Metalloprotease</keyword>
<reference evidence="14" key="2">
    <citation type="journal article" date="2022" name="Microb. Genom.">
        <title>A chromosome-scale genome assembly of the tomato pathogen Cladosporium fulvum reveals a compartmentalized genome architecture and the presence of a dispensable chromosome.</title>
        <authorList>
            <person name="Zaccaron A.Z."/>
            <person name="Chen L.H."/>
            <person name="Samaras A."/>
            <person name="Stergiopoulos I."/>
        </authorList>
    </citation>
    <scope>NUCLEOTIDE SEQUENCE</scope>
    <source>
        <strain evidence="14">Race5_Kim</strain>
    </source>
</reference>
<dbReference type="GO" id="GO:0004842">
    <property type="term" value="F:ubiquitin-protein transferase activity"/>
    <property type="evidence" value="ECO:0007669"/>
    <property type="project" value="InterPro"/>
</dbReference>
<evidence type="ECO:0000256" key="1">
    <source>
        <dbReference type="ARBA" id="ARBA00004496"/>
    </source>
</evidence>
<evidence type="ECO:0000256" key="10">
    <source>
        <dbReference type="ARBA" id="ARBA00023110"/>
    </source>
</evidence>
<evidence type="ECO:0000313" key="14">
    <source>
        <dbReference type="EMBL" id="UJO15655.1"/>
    </source>
</evidence>
<comment type="cofactor">
    <cofactor evidence="11">
        <name>Zn(2+)</name>
        <dbReference type="ChEBI" id="CHEBI:29105"/>
    </cofactor>
    <text evidence="11">Binds 1 zinc ion.</text>
</comment>
<feature type="transmembrane region" description="Helical" evidence="12">
    <location>
        <begin position="304"/>
        <end position="322"/>
    </location>
</feature>
<keyword evidence="8 11" id="KW-0862">Zinc</keyword>
<evidence type="ECO:0000256" key="12">
    <source>
        <dbReference type="SAM" id="Phobius"/>
    </source>
</evidence>
<dbReference type="Gene3D" id="3.40.390.10">
    <property type="entry name" value="Collagenase (Catalytic Domain)"/>
    <property type="match status" value="1"/>
</dbReference>
<evidence type="ECO:0000256" key="6">
    <source>
        <dbReference type="ARBA" id="ARBA00022723"/>
    </source>
</evidence>
<dbReference type="InterPro" id="IPR003613">
    <property type="entry name" value="Ubox_domain"/>
</dbReference>
<dbReference type="InterPro" id="IPR045090">
    <property type="entry name" value="Pept_M3A_M3B"/>
</dbReference>
<dbReference type="GO" id="GO:0046872">
    <property type="term" value="F:metal ion binding"/>
    <property type="evidence" value="ECO:0007669"/>
    <property type="project" value="UniProtKB-UniRule"/>
</dbReference>
<dbReference type="Gene3D" id="1.25.40.10">
    <property type="entry name" value="Tetratricopeptide repeat domain"/>
    <property type="match status" value="1"/>
</dbReference>
<keyword evidence="6 11" id="KW-0479">Metal-binding</keyword>
<dbReference type="FunFam" id="3.40.390.10:FF:000006">
    <property type="entry name" value="Thimet oligopeptidase 1"/>
    <property type="match status" value="1"/>
</dbReference>
<dbReference type="GO" id="GO:0016567">
    <property type="term" value="P:protein ubiquitination"/>
    <property type="evidence" value="ECO:0007669"/>
    <property type="project" value="InterPro"/>
</dbReference>
<dbReference type="InterPro" id="IPR011990">
    <property type="entry name" value="TPR-like_helical_dom_sf"/>
</dbReference>
<dbReference type="Proteomes" id="UP000756132">
    <property type="component" value="Chromosome 3"/>
</dbReference>
<dbReference type="FunFam" id="1.20.1050.40:FF:000001">
    <property type="entry name" value="Thimet oligopeptidase 1"/>
    <property type="match status" value="1"/>
</dbReference>
<dbReference type="InterPro" id="IPR024080">
    <property type="entry name" value="Neurolysin/TOP_N"/>
</dbReference>
<comment type="subcellular location">
    <subcellularLocation>
        <location evidence="1">Cytoplasm</location>
    </subcellularLocation>
</comment>
<reference evidence="14" key="1">
    <citation type="submission" date="2021-12" db="EMBL/GenBank/DDBJ databases">
        <authorList>
            <person name="Zaccaron A."/>
            <person name="Stergiopoulos I."/>
        </authorList>
    </citation>
    <scope>NUCLEOTIDE SEQUENCE</scope>
    <source>
        <strain evidence="14">Race5_Kim</strain>
    </source>
</reference>
<dbReference type="PROSITE" id="PS51698">
    <property type="entry name" value="U_BOX"/>
    <property type="match status" value="1"/>
</dbReference>
<organism evidence="14 15">
    <name type="scientific">Passalora fulva</name>
    <name type="common">Tomato leaf mold</name>
    <name type="synonym">Cladosporium fulvum</name>
    <dbReference type="NCBI Taxonomy" id="5499"/>
    <lineage>
        <taxon>Eukaryota</taxon>
        <taxon>Fungi</taxon>
        <taxon>Dikarya</taxon>
        <taxon>Ascomycota</taxon>
        <taxon>Pezizomycotina</taxon>
        <taxon>Dothideomycetes</taxon>
        <taxon>Dothideomycetidae</taxon>
        <taxon>Mycosphaerellales</taxon>
        <taxon>Mycosphaerellaceae</taxon>
        <taxon>Fulvia</taxon>
    </lineage>
</organism>
<dbReference type="Pfam" id="PF04564">
    <property type="entry name" value="U-box"/>
    <property type="match status" value="1"/>
</dbReference>
<evidence type="ECO:0000256" key="4">
    <source>
        <dbReference type="ARBA" id="ARBA00022490"/>
    </source>
</evidence>
<dbReference type="SUPFAM" id="SSF57850">
    <property type="entry name" value="RING/U-box"/>
    <property type="match status" value="1"/>
</dbReference>
<dbReference type="Gene3D" id="1.10.1370.10">
    <property type="entry name" value="Neurolysin, domain 3"/>
    <property type="match status" value="1"/>
</dbReference>